<dbReference type="InterPro" id="IPR050131">
    <property type="entry name" value="Peptidase_S8_subtilisin-like"/>
</dbReference>
<evidence type="ECO:0000256" key="3">
    <source>
        <dbReference type="ARBA" id="ARBA00022801"/>
    </source>
</evidence>
<feature type="active site" description="Charge relay system" evidence="5">
    <location>
        <position position="220"/>
    </location>
</feature>
<evidence type="ECO:0000256" key="1">
    <source>
        <dbReference type="ARBA" id="ARBA00011073"/>
    </source>
</evidence>
<feature type="compositionally biased region" description="Low complexity" evidence="6">
    <location>
        <begin position="334"/>
        <end position="345"/>
    </location>
</feature>
<dbReference type="SUPFAM" id="SSF52743">
    <property type="entry name" value="Subtilisin-like"/>
    <property type="match status" value="1"/>
</dbReference>
<dbReference type="PROSITE" id="PS51892">
    <property type="entry name" value="SUBTILASE"/>
    <property type="match status" value="1"/>
</dbReference>
<dbReference type="InterPro" id="IPR023827">
    <property type="entry name" value="Peptidase_S8_Asp-AS"/>
</dbReference>
<keyword evidence="7" id="KW-0812">Transmembrane</keyword>
<dbReference type="Pfam" id="PF00082">
    <property type="entry name" value="Peptidase_S8"/>
    <property type="match status" value="1"/>
</dbReference>
<evidence type="ECO:0000256" key="4">
    <source>
        <dbReference type="ARBA" id="ARBA00022825"/>
    </source>
</evidence>
<feature type="region of interest" description="Disordered" evidence="6">
    <location>
        <begin position="281"/>
        <end position="345"/>
    </location>
</feature>
<comment type="similarity">
    <text evidence="1 5">Belongs to the peptidase S8 family.</text>
</comment>
<keyword evidence="4 5" id="KW-0720">Serine protease</keyword>
<organism evidence="9 10">
    <name type="scientific">Streptomyces chiangmaiensis</name>
    <dbReference type="NCBI Taxonomy" id="766497"/>
    <lineage>
        <taxon>Bacteria</taxon>
        <taxon>Bacillati</taxon>
        <taxon>Actinomycetota</taxon>
        <taxon>Actinomycetes</taxon>
        <taxon>Kitasatosporales</taxon>
        <taxon>Streptomycetaceae</taxon>
        <taxon>Streptomyces</taxon>
    </lineage>
</organism>
<dbReference type="PANTHER" id="PTHR43806">
    <property type="entry name" value="PEPTIDASE S8"/>
    <property type="match status" value="1"/>
</dbReference>
<evidence type="ECO:0000256" key="7">
    <source>
        <dbReference type="SAM" id="Phobius"/>
    </source>
</evidence>
<dbReference type="PRINTS" id="PR00723">
    <property type="entry name" value="SUBTILISIN"/>
</dbReference>
<dbReference type="InterPro" id="IPR000209">
    <property type="entry name" value="Peptidase_S8/S53_dom"/>
</dbReference>
<sequence length="378" mass="38057">MHAEEMWKVSTGKGVKVAVIDSGVNANTPSLKGQVLVDEVPKSVAYGATKDYEGHGTTMAELIAGTGAGGGLQGLAPGAKIVPYRVKFEDLKGGAEEMKKTTDATVAIRAAADTDAKVISMSFGGPGPSSKEEAAIAYAASKGKLLIASVGNDGKKTGDTITYPAASPYVVGVASSDESGTVSKFSSSGGYVDFAAPGQDFPGWCDATFRSYCANMNGTSSAAAIASASAALIWSAHPDWTVNQVTRALIDTAGRSWPKNEPSKYLGYGAVRPRLVLADPHYNPGPANADPLAKENGGDVLAKSGTSSSSSTSSAPSASASSASQAPEKGSTGGTSAAGSSAESSNDGNTLWIALGAAAAIFVIGGGGFAVMRARRSR</sequence>
<keyword evidence="2 5" id="KW-0645">Protease</keyword>
<reference evidence="9" key="1">
    <citation type="submission" date="2024-01" db="EMBL/GenBank/DDBJ databases">
        <title>First draft genome sequence data of TA4-1, the type strain of Gram-positive actinobacterium Streptomyces chiangmaiensis.</title>
        <authorList>
            <person name="Yasawong M."/>
            <person name="Nantapong N."/>
        </authorList>
    </citation>
    <scope>NUCLEOTIDE SEQUENCE</scope>
    <source>
        <strain evidence="9">TA4-1</strain>
    </source>
</reference>
<evidence type="ECO:0000256" key="6">
    <source>
        <dbReference type="SAM" id="MobiDB-lite"/>
    </source>
</evidence>
<keyword evidence="7" id="KW-0472">Membrane</keyword>
<dbReference type="Proteomes" id="UP001333996">
    <property type="component" value="Unassembled WGS sequence"/>
</dbReference>
<evidence type="ECO:0000256" key="5">
    <source>
        <dbReference type="PROSITE-ProRule" id="PRU01240"/>
    </source>
</evidence>
<dbReference type="Gene3D" id="3.40.50.200">
    <property type="entry name" value="Peptidase S8/S53 domain"/>
    <property type="match status" value="1"/>
</dbReference>
<dbReference type="InterPro" id="IPR036852">
    <property type="entry name" value="Peptidase_S8/S53_dom_sf"/>
</dbReference>
<evidence type="ECO:0000313" key="9">
    <source>
        <dbReference type="EMBL" id="MED7824321.1"/>
    </source>
</evidence>
<feature type="transmembrane region" description="Helical" evidence="7">
    <location>
        <begin position="351"/>
        <end position="372"/>
    </location>
</feature>
<accession>A0ABU7FJM7</accession>
<feature type="compositionally biased region" description="Low complexity" evidence="6">
    <location>
        <begin position="304"/>
        <end position="324"/>
    </location>
</feature>
<feature type="active site" description="Charge relay system" evidence="5">
    <location>
        <position position="21"/>
    </location>
</feature>
<feature type="active site" description="Charge relay system" evidence="5">
    <location>
        <position position="55"/>
    </location>
</feature>
<feature type="domain" description="Peptidase S8/S53" evidence="8">
    <location>
        <begin position="12"/>
        <end position="269"/>
    </location>
</feature>
<evidence type="ECO:0000256" key="2">
    <source>
        <dbReference type="ARBA" id="ARBA00022670"/>
    </source>
</evidence>
<protein>
    <submittedName>
        <fullName evidence="9">S8 family serine peptidase</fullName>
    </submittedName>
</protein>
<evidence type="ECO:0000259" key="8">
    <source>
        <dbReference type="Pfam" id="PF00082"/>
    </source>
</evidence>
<comment type="caution">
    <text evidence="9">The sequence shown here is derived from an EMBL/GenBank/DDBJ whole genome shotgun (WGS) entry which is preliminary data.</text>
</comment>
<dbReference type="PROSITE" id="PS00136">
    <property type="entry name" value="SUBTILASE_ASP"/>
    <property type="match status" value="1"/>
</dbReference>
<keyword evidence="10" id="KW-1185">Reference proteome</keyword>
<dbReference type="PANTHER" id="PTHR43806:SF11">
    <property type="entry name" value="CEREVISIN-RELATED"/>
    <property type="match status" value="1"/>
</dbReference>
<keyword evidence="3 5" id="KW-0378">Hydrolase</keyword>
<keyword evidence="7" id="KW-1133">Transmembrane helix</keyword>
<dbReference type="EMBL" id="JAYWVC010000068">
    <property type="protein sequence ID" value="MED7824321.1"/>
    <property type="molecule type" value="Genomic_DNA"/>
</dbReference>
<evidence type="ECO:0000313" key="10">
    <source>
        <dbReference type="Proteomes" id="UP001333996"/>
    </source>
</evidence>
<gene>
    <name evidence="9" type="ORF">VXC91_20615</name>
</gene>
<dbReference type="InterPro" id="IPR015500">
    <property type="entry name" value="Peptidase_S8_subtilisin-rel"/>
</dbReference>
<name>A0ABU7FJM7_9ACTN</name>
<proteinExistence type="inferred from homology"/>